<dbReference type="PANTHER" id="PTHR11361:SF99">
    <property type="entry name" value="DNA MISMATCH REPAIR PROTEIN"/>
    <property type="match status" value="1"/>
</dbReference>
<keyword evidence="3" id="KW-0238">DNA-binding</keyword>
<dbReference type="EMBL" id="MN739451">
    <property type="protein sequence ID" value="QHT05217.1"/>
    <property type="molecule type" value="Genomic_DNA"/>
</dbReference>
<dbReference type="GO" id="GO:0030983">
    <property type="term" value="F:mismatched DNA binding"/>
    <property type="evidence" value="ECO:0007669"/>
    <property type="project" value="InterPro"/>
</dbReference>
<evidence type="ECO:0000256" key="1">
    <source>
        <dbReference type="ARBA" id="ARBA00022741"/>
    </source>
</evidence>
<reference evidence="6" key="1">
    <citation type="journal article" date="2020" name="Nature">
        <title>Giant virus diversity and host interactions through global metagenomics.</title>
        <authorList>
            <person name="Schulz F."/>
            <person name="Roux S."/>
            <person name="Paez-Espino D."/>
            <person name="Jungbluth S."/>
            <person name="Walsh D.A."/>
            <person name="Denef V.J."/>
            <person name="McMahon K.D."/>
            <person name="Konstantinidis K.T."/>
            <person name="Eloe-Fadrosh E.A."/>
            <person name="Kyrpides N.C."/>
            <person name="Woyke T."/>
        </authorList>
    </citation>
    <scope>NUCLEOTIDE SEQUENCE</scope>
    <source>
        <strain evidence="6">GVMAG-M-3300021375-17</strain>
    </source>
</reference>
<keyword evidence="2" id="KW-0067">ATP-binding</keyword>
<accession>A0A6C0CLW8</accession>
<dbReference type="GO" id="GO:0140664">
    <property type="term" value="F:ATP-dependent DNA damage sensor activity"/>
    <property type="evidence" value="ECO:0007669"/>
    <property type="project" value="InterPro"/>
</dbReference>
<feature type="domain" description="DNA mismatch repair proteins mutS family" evidence="5">
    <location>
        <begin position="438"/>
        <end position="634"/>
    </location>
</feature>
<dbReference type="Pfam" id="PF00488">
    <property type="entry name" value="MutS_V"/>
    <property type="match status" value="1"/>
</dbReference>
<evidence type="ECO:0000256" key="2">
    <source>
        <dbReference type="ARBA" id="ARBA00022840"/>
    </source>
</evidence>
<evidence type="ECO:0000259" key="5">
    <source>
        <dbReference type="SMART" id="SM00534"/>
    </source>
</evidence>
<evidence type="ECO:0000256" key="4">
    <source>
        <dbReference type="SAM" id="Phobius"/>
    </source>
</evidence>
<dbReference type="SUPFAM" id="SSF52540">
    <property type="entry name" value="P-loop containing nucleoside triphosphate hydrolases"/>
    <property type="match status" value="1"/>
</dbReference>
<protein>
    <recommendedName>
        <fullName evidence="5">DNA mismatch repair proteins mutS family domain-containing protein</fullName>
    </recommendedName>
</protein>
<proteinExistence type="predicted"/>
<dbReference type="AlphaFoldDB" id="A0A6C0CLW8"/>
<dbReference type="GO" id="GO:0006298">
    <property type="term" value="P:mismatch repair"/>
    <property type="evidence" value="ECO:0007669"/>
    <property type="project" value="InterPro"/>
</dbReference>
<keyword evidence="4" id="KW-0812">Transmembrane</keyword>
<dbReference type="Gene3D" id="3.40.50.300">
    <property type="entry name" value="P-loop containing nucleotide triphosphate hydrolases"/>
    <property type="match status" value="1"/>
</dbReference>
<organism evidence="6">
    <name type="scientific">viral metagenome</name>
    <dbReference type="NCBI Taxonomy" id="1070528"/>
    <lineage>
        <taxon>unclassified sequences</taxon>
        <taxon>metagenomes</taxon>
        <taxon>organismal metagenomes</taxon>
    </lineage>
</organism>
<dbReference type="GO" id="GO:0005524">
    <property type="term" value="F:ATP binding"/>
    <property type="evidence" value="ECO:0007669"/>
    <property type="project" value="UniProtKB-KW"/>
</dbReference>
<evidence type="ECO:0000256" key="3">
    <source>
        <dbReference type="ARBA" id="ARBA00023125"/>
    </source>
</evidence>
<dbReference type="InterPro" id="IPR045076">
    <property type="entry name" value="MutS"/>
</dbReference>
<dbReference type="PANTHER" id="PTHR11361">
    <property type="entry name" value="DNA MISMATCH REPAIR PROTEIN MUTS FAMILY MEMBER"/>
    <property type="match status" value="1"/>
</dbReference>
<dbReference type="GO" id="GO:0005829">
    <property type="term" value="C:cytosol"/>
    <property type="evidence" value="ECO:0007669"/>
    <property type="project" value="TreeGrafter"/>
</dbReference>
<keyword evidence="1" id="KW-0547">Nucleotide-binding</keyword>
<evidence type="ECO:0000313" key="6">
    <source>
        <dbReference type="EMBL" id="QHT05217.1"/>
    </source>
</evidence>
<feature type="transmembrane region" description="Helical" evidence="4">
    <location>
        <begin position="239"/>
        <end position="255"/>
    </location>
</feature>
<name>A0A6C0CLW8_9ZZZZ</name>
<dbReference type="InterPro" id="IPR027417">
    <property type="entry name" value="P-loop_NTPase"/>
</dbReference>
<dbReference type="InterPro" id="IPR000432">
    <property type="entry name" value="DNA_mismatch_repair_MutS_C"/>
</dbReference>
<sequence>MTDFLNSILNMNTSDVLQTTEKKGTISNSEDPIHYCFIRSAFQLPIEYLEESDRHSLSCIVSSDLELTDSLDTEQLSVYEHTFVPESSFARQVMPMFKNTFTGNVSFLQDTQHIVENMNKICQSSETYQVPCDTLNENWRKIKHDSKFVETYGYLEWDILKEYNTNSVVLQSLTIANMMSPVMSFILPFLFMLFPFVILKIQGIPITLGVYFQVLKEIARHHFIGQALTVFESFSYQKLIYLLIMLGLYGFQMYQNTVQCLRFYSNVQCINNELCTWKEFQKHSSKRIERFMNITEEMESYTPFRRELEKHLQILNSLDDMLYPVVPFTCSVTKTTEIGYMLKCYYLLHTSDEFEKTLSFCLGFEGYLECMNGLHKQYKKGTLNKASYVTEDDMPIVLDMDISGESTQTTFPECKIIQQFYPTHKDETVCIKNDVVLDTYGVITGPNASGKTTYLKTTAINVILSQQIGMGFYDSCNMIPYKYIHSYLNIPDTSGRDSLFQAESRRCKTILNTIEKETDGKHFCIFDELFSGTNPQEATKSAYAFLQYLRHYSHVDLFLTTHYVDICDKWENEDNDSESRSIQNYKMVVNDDKGKQVFTYKIEKGISRIEGAIHILTDMEYPEEILNIVANTGETEEVSV</sequence>
<dbReference type="SMART" id="SM00534">
    <property type="entry name" value="MUTSac"/>
    <property type="match status" value="1"/>
</dbReference>
<keyword evidence="4" id="KW-1133">Transmembrane helix</keyword>
<keyword evidence="4" id="KW-0472">Membrane</keyword>